<reference evidence="1" key="1">
    <citation type="submission" date="2021-02" db="EMBL/GenBank/DDBJ databases">
        <authorList>
            <person name="Nowell W R."/>
        </authorList>
    </citation>
    <scope>NUCLEOTIDE SEQUENCE</scope>
</reference>
<sequence length="72" mass="7875">MNETQRHIITKLDSHRQLASVDGLAKPLNKPASTNTMSASSLINIFVDLSRQFINPALVNSSKHIFTSSPLA</sequence>
<dbReference type="EMBL" id="CAJOBI010025630">
    <property type="protein sequence ID" value="CAF4243109.1"/>
    <property type="molecule type" value="Genomic_DNA"/>
</dbReference>
<evidence type="ECO:0000313" key="1">
    <source>
        <dbReference type="EMBL" id="CAF4243109.1"/>
    </source>
</evidence>
<dbReference type="AlphaFoldDB" id="A0A8S2SUU9"/>
<organism evidence="1 2">
    <name type="scientific">Rotaria magnacalcarata</name>
    <dbReference type="NCBI Taxonomy" id="392030"/>
    <lineage>
        <taxon>Eukaryota</taxon>
        <taxon>Metazoa</taxon>
        <taxon>Spiralia</taxon>
        <taxon>Gnathifera</taxon>
        <taxon>Rotifera</taxon>
        <taxon>Eurotatoria</taxon>
        <taxon>Bdelloidea</taxon>
        <taxon>Philodinida</taxon>
        <taxon>Philodinidae</taxon>
        <taxon>Rotaria</taxon>
    </lineage>
</organism>
<proteinExistence type="predicted"/>
<dbReference type="Proteomes" id="UP000676336">
    <property type="component" value="Unassembled WGS sequence"/>
</dbReference>
<gene>
    <name evidence="1" type="ORF">SMN809_LOCUS23655</name>
</gene>
<accession>A0A8S2SUU9</accession>
<evidence type="ECO:0000313" key="2">
    <source>
        <dbReference type="Proteomes" id="UP000676336"/>
    </source>
</evidence>
<name>A0A8S2SUU9_9BILA</name>
<feature type="non-terminal residue" evidence="1">
    <location>
        <position position="72"/>
    </location>
</feature>
<protein>
    <submittedName>
        <fullName evidence="1">Uncharacterized protein</fullName>
    </submittedName>
</protein>
<comment type="caution">
    <text evidence="1">The sequence shown here is derived from an EMBL/GenBank/DDBJ whole genome shotgun (WGS) entry which is preliminary data.</text>
</comment>